<evidence type="ECO:0000256" key="1">
    <source>
        <dbReference type="ARBA" id="ARBA00022448"/>
    </source>
</evidence>
<dbReference type="PANTHER" id="PTHR43790">
    <property type="entry name" value="CARBOHYDRATE TRANSPORT ATP-BINDING PROTEIN MG119-RELATED"/>
    <property type="match status" value="1"/>
</dbReference>
<keyword evidence="1" id="KW-0813">Transport</keyword>
<dbReference type="CDD" id="cd03216">
    <property type="entry name" value="ABC_Carb_Monos_I"/>
    <property type="match status" value="1"/>
</dbReference>
<dbReference type="InterPro" id="IPR027417">
    <property type="entry name" value="P-loop_NTPase"/>
</dbReference>
<name>A0ABV6AUW2_9DEIO</name>
<dbReference type="SMART" id="SM00382">
    <property type="entry name" value="AAA"/>
    <property type="match status" value="1"/>
</dbReference>
<comment type="caution">
    <text evidence="6">The sequence shown here is derived from an EMBL/GenBank/DDBJ whole genome shotgun (WGS) entry which is preliminary data.</text>
</comment>
<evidence type="ECO:0000256" key="3">
    <source>
        <dbReference type="ARBA" id="ARBA00022741"/>
    </source>
</evidence>
<proteinExistence type="predicted"/>
<feature type="domain" description="ABC transporter" evidence="5">
    <location>
        <begin position="12"/>
        <end position="248"/>
    </location>
</feature>
<evidence type="ECO:0000256" key="4">
    <source>
        <dbReference type="ARBA" id="ARBA00022840"/>
    </source>
</evidence>
<dbReference type="Gene3D" id="3.40.50.300">
    <property type="entry name" value="P-loop containing nucleotide triphosphate hydrolases"/>
    <property type="match status" value="1"/>
</dbReference>
<dbReference type="RefSeq" id="WP_380006066.1">
    <property type="nucleotide sequence ID" value="NZ_JBHLYR010000013.1"/>
</dbReference>
<dbReference type="InterPro" id="IPR050107">
    <property type="entry name" value="ABC_carbohydrate_import_ATPase"/>
</dbReference>
<evidence type="ECO:0000256" key="2">
    <source>
        <dbReference type="ARBA" id="ARBA00022737"/>
    </source>
</evidence>
<keyword evidence="7" id="KW-1185">Reference proteome</keyword>
<keyword evidence="4 6" id="KW-0067">ATP-binding</keyword>
<dbReference type="PANTHER" id="PTHR43790:SF9">
    <property type="entry name" value="GALACTOFURANOSE TRANSPORTER ATP-BINDING PROTEIN YTFR"/>
    <property type="match status" value="1"/>
</dbReference>
<accession>A0ABV6AUW2</accession>
<dbReference type="PROSITE" id="PS50893">
    <property type="entry name" value="ABC_TRANSPORTER_2"/>
    <property type="match status" value="1"/>
</dbReference>
<dbReference type="EMBL" id="JBHLYR010000013">
    <property type="protein sequence ID" value="MFB9991288.1"/>
    <property type="molecule type" value="Genomic_DNA"/>
</dbReference>
<dbReference type="GO" id="GO:0005524">
    <property type="term" value="F:ATP binding"/>
    <property type="evidence" value="ECO:0007669"/>
    <property type="project" value="UniProtKB-KW"/>
</dbReference>
<gene>
    <name evidence="6" type="ORF">ACFFLM_04750</name>
</gene>
<keyword evidence="3" id="KW-0547">Nucleotide-binding</keyword>
<organism evidence="6 7">
    <name type="scientific">Deinococcus oregonensis</name>
    <dbReference type="NCBI Taxonomy" id="1805970"/>
    <lineage>
        <taxon>Bacteria</taxon>
        <taxon>Thermotogati</taxon>
        <taxon>Deinococcota</taxon>
        <taxon>Deinococci</taxon>
        <taxon>Deinococcales</taxon>
        <taxon>Deinococcaceae</taxon>
        <taxon>Deinococcus</taxon>
    </lineage>
</organism>
<dbReference type="InterPro" id="IPR003593">
    <property type="entry name" value="AAA+_ATPase"/>
</dbReference>
<protein>
    <submittedName>
        <fullName evidence="6">ATP-binding cassette domain-containing protein</fullName>
    </submittedName>
</protein>
<evidence type="ECO:0000313" key="7">
    <source>
        <dbReference type="Proteomes" id="UP001589733"/>
    </source>
</evidence>
<sequence>MTSPPHGSIPLIETRGLSKSFGGVHALENVAVSLAPGEVLGLLGHNGAGKSTLIKMLSGAYTADSGQILMNGQEVRLTSPRTAQRLGIETIYQNLALADNLDVASNIFLGRELLRGGVLDEDSMELEARKVLDRLKVNLPDLKKPVFNLSGGQRQCIAISRAIYFKAKVLIMDEPTAALGPQETEQVNALIRSLKQEGVGIFLISHDLHDVFDLADRVTVMKNGRVVGSARTDAVTQDEVLEMIIAGKVPGQLSPSAAPLH</sequence>
<reference evidence="6 7" key="1">
    <citation type="submission" date="2024-09" db="EMBL/GenBank/DDBJ databases">
        <authorList>
            <person name="Sun Q."/>
            <person name="Mori K."/>
        </authorList>
    </citation>
    <scope>NUCLEOTIDE SEQUENCE [LARGE SCALE GENOMIC DNA]</scope>
    <source>
        <strain evidence="6 7">JCM 13503</strain>
    </source>
</reference>
<evidence type="ECO:0000259" key="5">
    <source>
        <dbReference type="PROSITE" id="PS50893"/>
    </source>
</evidence>
<dbReference type="SUPFAM" id="SSF52540">
    <property type="entry name" value="P-loop containing nucleoside triphosphate hydrolases"/>
    <property type="match status" value="1"/>
</dbReference>
<dbReference type="InterPro" id="IPR017871">
    <property type="entry name" value="ABC_transporter-like_CS"/>
</dbReference>
<dbReference type="InterPro" id="IPR003439">
    <property type="entry name" value="ABC_transporter-like_ATP-bd"/>
</dbReference>
<dbReference type="PROSITE" id="PS00211">
    <property type="entry name" value="ABC_TRANSPORTER_1"/>
    <property type="match status" value="1"/>
</dbReference>
<keyword evidence="2" id="KW-0677">Repeat</keyword>
<dbReference type="Proteomes" id="UP001589733">
    <property type="component" value="Unassembled WGS sequence"/>
</dbReference>
<dbReference type="Pfam" id="PF00005">
    <property type="entry name" value="ABC_tran"/>
    <property type="match status" value="1"/>
</dbReference>
<evidence type="ECO:0000313" key="6">
    <source>
        <dbReference type="EMBL" id="MFB9991288.1"/>
    </source>
</evidence>